<organism evidence="9 10">
    <name type="scientific">Microvirga arabica</name>
    <dbReference type="NCBI Taxonomy" id="1128671"/>
    <lineage>
        <taxon>Bacteria</taxon>
        <taxon>Pseudomonadati</taxon>
        <taxon>Pseudomonadota</taxon>
        <taxon>Alphaproteobacteria</taxon>
        <taxon>Hyphomicrobiales</taxon>
        <taxon>Methylobacteriaceae</taxon>
        <taxon>Microvirga</taxon>
    </lineage>
</organism>
<evidence type="ECO:0000313" key="10">
    <source>
        <dbReference type="Proteomes" id="UP001593940"/>
    </source>
</evidence>
<keyword evidence="10" id="KW-1185">Reference proteome</keyword>
<reference evidence="9 10" key="1">
    <citation type="submission" date="2024-09" db="EMBL/GenBank/DDBJ databases">
        <title>Nodulacao em especies de Leguminosae Basais da Amazonia e Caracterizacao dos Rizobios e Bacterias Associadas aos Nodulos.</title>
        <authorList>
            <person name="Jambeiro I.C.A."/>
            <person name="Lopes I.S."/>
            <person name="Aguiar E.R.G.R."/>
            <person name="Santos A.F.J."/>
            <person name="Dos Santos J.M.F."/>
            <person name="Gross E."/>
        </authorList>
    </citation>
    <scope>NUCLEOTIDE SEQUENCE [LARGE SCALE GENOMIC DNA]</scope>
    <source>
        <strain evidence="9 10">BRUESC1165</strain>
    </source>
</reference>
<evidence type="ECO:0000259" key="7">
    <source>
        <dbReference type="Pfam" id="PF00081"/>
    </source>
</evidence>
<comment type="catalytic activity">
    <reaction evidence="5">
        <text>2 superoxide + 2 H(+) = H2O2 + O2</text>
        <dbReference type="Rhea" id="RHEA:20696"/>
        <dbReference type="ChEBI" id="CHEBI:15378"/>
        <dbReference type="ChEBI" id="CHEBI:15379"/>
        <dbReference type="ChEBI" id="CHEBI:16240"/>
        <dbReference type="ChEBI" id="CHEBI:18421"/>
        <dbReference type="EC" id="1.15.1.1"/>
    </reaction>
</comment>
<proteinExistence type="inferred from homology"/>
<dbReference type="EMBL" id="JBHOMY010000022">
    <property type="protein sequence ID" value="MFC1456902.1"/>
    <property type="molecule type" value="Genomic_DNA"/>
</dbReference>
<dbReference type="Proteomes" id="UP001593940">
    <property type="component" value="Unassembled WGS sequence"/>
</dbReference>
<dbReference type="Gene3D" id="1.10.287.990">
    <property type="entry name" value="Fe,Mn superoxide dismutase (SOD) domain"/>
    <property type="match status" value="1"/>
</dbReference>
<evidence type="ECO:0000259" key="8">
    <source>
        <dbReference type="Pfam" id="PF02777"/>
    </source>
</evidence>
<name>A0ABV6Y795_9HYPH</name>
<dbReference type="InterPro" id="IPR006311">
    <property type="entry name" value="TAT_signal"/>
</dbReference>
<evidence type="ECO:0000256" key="6">
    <source>
        <dbReference type="SAM" id="SignalP"/>
    </source>
</evidence>
<dbReference type="InterPro" id="IPR036324">
    <property type="entry name" value="Mn/Fe_SOD_N_sf"/>
</dbReference>
<feature type="chain" id="PRO_5045730287" description="Superoxide dismutase" evidence="6">
    <location>
        <begin position="26"/>
        <end position="237"/>
    </location>
</feature>
<keyword evidence="4 5" id="KW-0560">Oxidoreductase</keyword>
<keyword evidence="3 5" id="KW-0479">Metal-binding</keyword>
<feature type="domain" description="Manganese/iron superoxide dismutase C-terminal" evidence="8">
    <location>
        <begin position="125"/>
        <end position="225"/>
    </location>
</feature>
<evidence type="ECO:0000256" key="3">
    <source>
        <dbReference type="ARBA" id="ARBA00022723"/>
    </source>
</evidence>
<dbReference type="Pfam" id="PF00081">
    <property type="entry name" value="Sod_Fe_N"/>
    <property type="match status" value="1"/>
</dbReference>
<dbReference type="InterPro" id="IPR036314">
    <property type="entry name" value="SOD_C_sf"/>
</dbReference>
<dbReference type="EC" id="1.15.1.1" evidence="2 5"/>
<dbReference type="InterPro" id="IPR001189">
    <property type="entry name" value="Mn/Fe_SOD"/>
</dbReference>
<dbReference type="SUPFAM" id="SSF46609">
    <property type="entry name" value="Fe,Mn superoxide dismutase (SOD), N-terminal domain"/>
    <property type="match status" value="1"/>
</dbReference>
<dbReference type="GO" id="GO:0004784">
    <property type="term" value="F:superoxide dismutase activity"/>
    <property type="evidence" value="ECO:0007669"/>
    <property type="project" value="UniProtKB-EC"/>
</dbReference>
<dbReference type="PRINTS" id="PR01703">
    <property type="entry name" value="MNSODISMTASE"/>
</dbReference>
<keyword evidence="6" id="KW-0732">Signal</keyword>
<comment type="function">
    <text evidence="5">Destroys radicals which are normally produced within the cells and which are toxic to biological systems.</text>
</comment>
<gene>
    <name evidence="9" type="ORF">ACETIH_09255</name>
</gene>
<dbReference type="InterPro" id="IPR019831">
    <property type="entry name" value="Mn/Fe_SOD_N"/>
</dbReference>
<feature type="signal peptide" evidence="6">
    <location>
        <begin position="1"/>
        <end position="25"/>
    </location>
</feature>
<evidence type="ECO:0000256" key="5">
    <source>
        <dbReference type="RuleBase" id="RU000414"/>
    </source>
</evidence>
<dbReference type="SUPFAM" id="SSF54719">
    <property type="entry name" value="Fe,Mn superoxide dismutase (SOD), C-terminal domain"/>
    <property type="match status" value="1"/>
</dbReference>
<comment type="similarity">
    <text evidence="1 5">Belongs to the iron/manganese superoxide dismutase family.</text>
</comment>
<evidence type="ECO:0000313" key="9">
    <source>
        <dbReference type="EMBL" id="MFC1456902.1"/>
    </source>
</evidence>
<evidence type="ECO:0000256" key="2">
    <source>
        <dbReference type="ARBA" id="ARBA00012682"/>
    </source>
</evidence>
<evidence type="ECO:0000256" key="1">
    <source>
        <dbReference type="ARBA" id="ARBA00008714"/>
    </source>
</evidence>
<dbReference type="PANTHER" id="PTHR43595">
    <property type="entry name" value="37S RIBOSOMAL PROTEIN S26, MITOCHONDRIAL"/>
    <property type="match status" value="1"/>
</dbReference>
<dbReference type="PIRSF" id="PIRSF000349">
    <property type="entry name" value="SODismutase"/>
    <property type="match status" value="1"/>
</dbReference>
<dbReference type="InterPro" id="IPR019833">
    <property type="entry name" value="Mn/Fe_SOD_BS"/>
</dbReference>
<dbReference type="RefSeq" id="WP_203272952.1">
    <property type="nucleotide sequence ID" value="NZ_JAFBID010000033.1"/>
</dbReference>
<dbReference type="Gene3D" id="3.55.40.20">
    <property type="entry name" value="Iron/manganese superoxide dismutase, C-terminal domain"/>
    <property type="match status" value="1"/>
</dbReference>
<comment type="caution">
    <text evidence="9">The sequence shown here is derived from an EMBL/GenBank/DDBJ whole genome shotgun (WGS) entry which is preliminary data.</text>
</comment>
<dbReference type="InterPro" id="IPR019832">
    <property type="entry name" value="Mn/Fe_SOD_C"/>
</dbReference>
<dbReference type="PROSITE" id="PS51318">
    <property type="entry name" value="TAT"/>
    <property type="match status" value="1"/>
</dbReference>
<feature type="domain" description="Manganese/iron superoxide dismutase N-terminal" evidence="7">
    <location>
        <begin position="32"/>
        <end position="118"/>
    </location>
</feature>
<dbReference type="PANTHER" id="PTHR43595:SF2">
    <property type="entry name" value="SMALL RIBOSOMAL SUBUNIT PROTEIN MS42"/>
    <property type="match status" value="1"/>
</dbReference>
<protein>
    <recommendedName>
        <fullName evidence="2 5">Superoxide dismutase</fullName>
        <ecNumber evidence="2 5">1.15.1.1</ecNumber>
    </recommendedName>
</protein>
<dbReference type="Pfam" id="PF02777">
    <property type="entry name" value="Sod_Fe_C"/>
    <property type="match status" value="1"/>
</dbReference>
<dbReference type="PROSITE" id="PS00088">
    <property type="entry name" value="SOD_MN"/>
    <property type="match status" value="1"/>
</dbReference>
<evidence type="ECO:0000256" key="4">
    <source>
        <dbReference type="ARBA" id="ARBA00023002"/>
    </source>
</evidence>
<accession>A0ABV6Y795</accession>
<sequence>MISRRHLLTGATLLAASAAIPRAWAQAPSGPFKLDPLPYAPSKNEPHIDAQTMELHHGKHHAAYVTNLNTALAQNAEAAKMPLHEMLAKIGELPESIRTAVRNNGGGHANHTMFWQIMGGQGGEPSGELKSAIDRDLGGFAKFQEDFNAAGTRQFGSGWVFVTVTRDGKLGLVNKPNQDTPLMDGQRVLMGNDVWEHAYYLKYQNRRADYLKAWWNVLDWNRIGERYAAAKAGTLTI</sequence>